<name>A0ABX6UG27_9BRAD</name>
<dbReference type="SMART" id="SM00869">
    <property type="entry name" value="Autotransporter"/>
    <property type="match status" value="1"/>
</dbReference>
<dbReference type="Proteomes" id="UP000593880">
    <property type="component" value="Chromosome"/>
</dbReference>
<dbReference type="NCBIfam" id="TIGR02601">
    <property type="entry name" value="autotrns_rpt"/>
    <property type="match status" value="1"/>
</dbReference>
<gene>
    <name evidence="5" type="ORF">XH86_17305</name>
</gene>
<keyword evidence="1 3" id="KW-0732">Signal</keyword>
<sequence length="1109" mass="111912">MEAFMLTRLGVALLTACVVSMTEANAQSIDIPLQYQVSSNGVQLFIYVGVGSNGGQKYLFDTGSNSFNLEATSATLGSQLSSLSQQANLPTDLHYSYSSGLALYGNQVGVPSLTFYTPASRPVGTITASSSTGILVDALYAYKDGSAGQTTTFSSPTLLPGFNGYGVFGAGYFTGSTGTGSNGVASTYASPLGQAVIPGTTGGYVVAANGQSLRSLDSQNLLNAANYGNGPQVNQSITSCSPCVMLGLTPALLAQFPAANRLPWNSSSTPFPNSNYPATTQYGINLDLTVVSPTGGTTAYNNVATQFDSGKPTNIIYDSNLSQHSRALPGGSTLIISPAGSNNAAETQTSVAASSTPQPYTLSLSNRSDTNPQRPQQGQGIGVSFFLGNSVLYDLSGQAVAYTSNFVTDQNLTTTAAHPLMIDAASPSLGLAGVIAGNGGVTIGPGGAATLSNANTYYGATSVVGGYLALVGPGTISNSSGVGIVNSGTLDISGSWAPAVALQSLSGDATAQLVLGDRMLTVVNGSGTFSGTISGSGGAVTVAGGFLRLNGSNSYTGATNVLSGVLEVNGSISSSTVTSVAPGATLTGSGTVGNLLIFSQGTFAPGSATGGGSMSVSSDLALGDAARYLVRVSSAGASFATIGGTASLGGVVQVVPTNGVKFGSMTILSSSGLNGTTFNALSIGQAGITGALSYTPTAVQLSLTSSLGQLSGASANQKSVGLLFDHIFNSAGTTGAFGAIFSGNVLSNLQQATGETAAGAQQATFNAMGQFVGLLTGPDGSGANPNMGAQAYAEEDGVIADGATGRMRLDAERTAYAMFAKAPLRKVYEPRWSVWASGFGGSQSTDGNGSVGSSSATSRIFGTAVGAEYLLSPRTIAGFALAGGGTSFSVNALGSGRSDLFQAGAYVRHASGPAYVSAALAYGWQDVTTDRAVAGADQLHAEFKANAWSGRLEGGYRMLMPWLGGIGITPYGAGQFTTFDLPAYAEQIVSGTGAFALAYGARSVTDTRSELGVRTDRSFAMSNAVLALRGRLAWAHDFNPDRTLAATFQSLPGASFVVNGAALAPDSALATVSAEMRWMNGWSAAASIESEVSKVTRSYAGKGVVRYAW</sequence>
<dbReference type="InterPro" id="IPR005546">
    <property type="entry name" value="Autotransporte_beta"/>
</dbReference>
<dbReference type="InterPro" id="IPR013425">
    <property type="entry name" value="Autotrns_rpt"/>
</dbReference>
<evidence type="ECO:0000259" key="4">
    <source>
        <dbReference type="PROSITE" id="PS51208"/>
    </source>
</evidence>
<feature type="chain" id="PRO_5045265538" evidence="3">
    <location>
        <begin position="27"/>
        <end position="1109"/>
    </location>
</feature>
<organism evidence="5 6">
    <name type="scientific">Bradyrhizobium guangdongense</name>
    <dbReference type="NCBI Taxonomy" id="1325090"/>
    <lineage>
        <taxon>Bacteria</taxon>
        <taxon>Pseudomonadati</taxon>
        <taxon>Pseudomonadota</taxon>
        <taxon>Alphaproteobacteria</taxon>
        <taxon>Hyphomicrobiales</taxon>
        <taxon>Nitrobacteraceae</taxon>
        <taxon>Bradyrhizobium</taxon>
    </lineage>
</organism>
<dbReference type="InterPro" id="IPR036709">
    <property type="entry name" value="Autotransporte_beta_dom_sf"/>
</dbReference>
<feature type="domain" description="Autotransporter" evidence="4">
    <location>
        <begin position="827"/>
        <end position="1109"/>
    </location>
</feature>
<evidence type="ECO:0000313" key="6">
    <source>
        <dbReference type="Proteomes" id="UP000593880"/>
    </source>
</evidence>
<evidence type="ECO:0000256" key="2">
    <source>
        <dbReference type="SAM" id="MobiDB-lite"/>
    </source>
</evidence>
<feature type="region of interest" description="Disordered" evidence="2">
    <location>
        <begin position="345"/>
        <end position="379"/>
    </location>
</feature>
<accession>A0ABX6UG27</accession>
<feature type="compositionally biased region" description="Polar residues" evidence="2">
    <location>
        <begin position="345"/>
        <end position="378"/>
    </location>
</feature>
<proteinExistence type="predicted"/>
<dbReference type="PROSITE" id="PS51208">
    <property type="entry name" value="AUTOTRANSPORTER"/>
    <property type="match status" value="1"/>
</dbReference>
<feature type="signal peptide" evidence="3">
    <location>
        <begin position="1"/>
        <end position="26"/>
    </location>
</feature>
<dbReference type="SUPFAM" id="SSF103515">
    <property type="entry name" value="Autotransporter"/>
    <property type="match status" value="1"/>
</dbReference>
<reference evidence="5 6" key="1">
    <citation type="submission" date="2018-06" db="EMBL/GenBank/DDBJ databases">
        <title>Comparative genomics of rhizobia nodulating Arachis hypogaea in China.</title>
        <authorList>
            <person name="Li Y."/>
        </authorList>
    </citation>
    <scope>NUCLEOTIDE SEQUENCE [LARGE SCALE GENOMIC DNA]</scope>
    <source>
        <strain evidence="5 6">CCBAU 51658</strain>
    </source>
</reference>
<keyword evidence="6" id="KW-1185">Reference proteome</keyword>
<dbReference type="Gene3D" id="2.40.128.130">
    <property type="entry name" value="Autotransporter beta-domain"/>
    <property type="match status" value="1"/>
</dbReference>
<dbReference type="EMBL" id="CP030057">
    <property type="protein sequence ID" value="QOZ60283.1"/>
    <property type="molecule type" value="Genomic_DNA"/>
</dbReference>
<dbReference type="Pfam" id="PF03797">
    <property type="entry name" value="Autotransporter"/>
    <property type="match status" value="1"/>
</dbReference>
<evidence type="ECO:0000256" key="3">
    <source>
        <dbReference type="SAM" id="SignalP"/>
    </source>
</evidence>
<protein>
    <submittedName>
        <fullName evidence="5">Autotransporter domain-containing protein</fullName>
    </submittedName>
</protein>
<evidence type="ECO:0000256" key="1">
    <source>
        <dbReference type="ARBA" id="ARBA00022729"/>
    </source>
</evidence>
<evidence type="ECO:0000313" key="5">
    <source>
        <dbReference type="EMBL" id="QOZ60283.1"/>
    </source>
</evidence>